<dbReference type="PANTHER" id="PTHR30028">
    <property type="entry name" value="UPF0014 INNER MEMBRANE PROTEIN YBBM-RELATED"/>
    <property type="match status" value="1"/>
</dbReference>
<name>A0AAV4LBD6_9BACL</name>
<dbReference type="PANTHER" id="PTHR30028:SF0">
    <property type="entry name" value="PROTEIN ALUMINUM SENSITIVE 3"/>
    <property type="match status" value="1"/>
</dbReference>
<feature type="transmembrane region" description="Helical" evidence="6">
    <location>
        <begin position="86"/>
        <end position="111"/>
    </location>
</feature>
<feature type="transmembrane region" description="Helical" evidence="6">
    <location>
        <begin position="6"/>
        <end position="25"/>
    </location>
</feature>
<feature type="transmembrane region" description="Helical" evidence="6">
    <location>
        <begin position="214"/>
        <end position="236"/>
    </location>
</feature>
<comment type="caution">
    <text evidence="7">The sequence shown here is derived from an EMBL/GenBank/DDBJ whole genome shotgun (WGS) entry which is preliminary data.</text>
</comment>
<keyword evidence="3 6" id="KW-0812">Transmembrane</keyword>
<comment type="similarity">
    <text evidence="2">Belongs to the UPF0014 family.</text>
</comment>
<feature type="transmembrane region" description="Helical" evidence="6">
    <location>
        <begin position="58"/>
        <end position="74"/>
    </location>
</feature>
<keyword evidence="4 6" id="KW-1133">Transmembrane helix</keyword>
<dbReference type="RefSeq" id="WP_282198278.1">
    <property type="nucleotide sequence ID" value="NZ_BOQE01000001.1"/>
</dbReference>
<proteinExistence type="inferred from homology"/>
<dbReference type="EMBL" id="BOQE01000001">
    <property type="protein sequence ID" value="GIM45045.1"/>
    <property type="molecule type" value="Genomic_DNA"/>
</dbReference>
<evidence type="ECO:0000256" key="4">
    <source>
        <dbReference type="ARBA" id="ARBA00022989"/>
    </source>
</evidence>
<dbReference type="GO" id="GO:0005886">
    <property type="term" value="C:plasma membrane"/>
    <property type="evidence" value="ECO:0007669"/>
    <property type="project" value="TreeGrafter"/>
</dbReference>
<evidence type="ECO:0000256" key="2">
    <source>
        <dbReference type="ARBA" id="ARBA00005268"/>
    </source>
</evidence>
<evidence type="ECO:0000313" key="7">
    <source>
        <dbReference type="EMBL" id="GIM45045.1"/>
    </source>
</evidence>
<accession>A0AAV4LBD6</accession>
<evidence type="ECO:0000256" key="6">
    <source>
        <dbReference type="SAM" id="Phobius"/>
    </source>
</evidence>
<feature type="transmembrane region" description="Helical" evidence="6">
    <location>
        <begin position="117"/>
        <end position="137"/>
    </location>
</feature>
<dbReference type="Pfam" id="PF03649">
    <property type="entry name" value="UPF0014"/>
    <property type="match status" value="1"/>
</dbReference>
<keyword evidence="5 6" id="KW-0472">Membrane</keyword>
<evidence type="ECO:0000256" key="1">
    <source>
        <dbReference type="ARBA" id="ARBA00004141"/>
    </source>
</evidence>
<dbReference type="Proteomes" id="UP001057291">
    <property type="component" value="Unassembled WGS sequence"/>
</dbReference>
<sequence>MSLFSLGVTLTFVVLAMLLSIGLKLGVEKDMLIATVRSAVQLLVIGYILQIVFSAQHVWFILLIVTVMILVAAQNASKRGKGLPQVFWRVLAAITLTELITQGLLVGLHVVSWTPQYIIPISGMIIGNAMVVSGLLLNRLQAEANARKNEILVLLSLGATPRQSSRFVLKQAIRAAMIPTIDGMKTMGLVQLPGMMTGQIIAGADPVQAVRYQLLIVFAFIASAALTSIALGYLTYPTLFNEQQQLVIRSDG</sequence>
<organism evidence="7 8">
    <name type="scientific">Collibacillus ludicampi</name>
    <dbReference type="NCBI Taxonomy" id="2771369"/>
    <lineage>
        <taxon>Bacteria</taxon>
        <taxon>Bacillati</taxon>
        <taxon>Bacillota</taxon>
        <taxon>Bacilli</taxon>
        <taxon>Bacillales</taxon>
        <taxon>Alicyclobacillaceae</taxon>
        <taxon>Collibacillus</taxon>
    </lineage>
</organism>
<reference evidence="7" key="1">
    <citation type="journal article" date="2023" name="Int. J. Syst. Evol. Microbiol.">
        <title>Collibacillus ludicampi gen. nov., sp. nov., a new soil bacterium of the family Alicyclobacillaceae.</title>
        <authorList>
            <person name="Jojima T."/>
            <person name="Ioku Y."/>
            <person name="Fukuta Y."/>
            <person name="Shirasaka N."/>
            <person name="Matsumura Y."/>
            <person name="Mori M."/>
        </authorList>
    </citation>
    <scope>NUCLEOTIDE SEQUENCE</scope>
    <source>
        <strain evidence="7">TP075</strain>
    </source>
</reference>
<keyword evidence="8" id="KW-1185">Reference proteome</keyword>
<evidence type="ECO:0000256" key="3">
    <source>
        <dbReference type="ARBA" id="ARBA00022692"/>
    </source>
</evidence>
<evidence type="ECO:0000313" key="8">
    <source>
        <dbReference type="Proteomes" id="UP001057291"/>
    </source>
</evidence>
<evidence type="ECO:0000256" key="5">
    <source>
        <dbReference type="ARBA" id="ARBA00023136"/>
    </source>
</evidence>
<dbReference type="InterPro" id="IPR005226">
    <property type="entry name" value="UPF0014_fam"/>
</dbReference>
<comment type="subcellular location">
    <subcellularLocation>
        <location evidence="1">Membrane</location>
        <topology evidence="1">Multi-pass membrane protein</topology>
    </subcellularLocation>
</comment>
<dbReference type="AlphaFoldDB" id="A0AAV4LBD6"/>
<feature type="transmembrane region" description="Helical" evidence="6">
    <location>
        <begin position="32"/>
        <end position="52"/>
    </location>
</feature>
<gene>
    <name evidence="7" type="primary">yjkA</name>
    <name evidence="7" type="ORF">DNHGIG_05940</name>
</gene>
<protein>
    <submittedName>
        <fullName evidence="7">UPF0014 membrane protein YjkA</fullName>
    </submittedName>
</protein>